<evidence type="ECO:0000313" key="2">
    <source>
        <dbReference type="Proteomes" id="UP000199236"/>
    </source>
</evidence>
<dbReference type="RefSeq" id="WP_139229184.1">
    <property type="nucleotide sequence ID" value="NZ_FOVR01000001.1"/>
</dbReference>
<dbReference type="EMBL" id="FOVR01000001">
    <property type="protein sequence ID" value="SFN60306.1"/>
    <property type="molecule type" value="Genomic_DNA"/>
</dbReference>
<dbReference type="OrthoDB" id="9845303at2"/>
<accession>A0A1I5ACX4</accession>
<gene>
    <name evidence="1" type="ORF">SAMN04488056_101440</name>
</gene>
<sequence length="420" mass="48503">MGNLNARSGAHLKRLAMAQSVQSAIDLLIEARAEERGVGKCDFLENLTEVDASHWNKIVNGKATLTLNKFKLLTQRLCVTEEEEYIILQHYEKNRNSIKENRFRKKSFNNMSRSQIENTFFSSGVSFKDLCDYNIILNYISNTIELERKKGNLLTTRKLILSVLLSLKRKYITLPDSVMEDVVTELLSNYAYVGHIQADDILFKDALGELEKPFWKQWDKGGLSALRLHLYRRFFDEFLGVDKKKIYQYQLKAYKILKSSDVNEMRYHQVIVNKNKMDIDIGFKKIEDQEKLKRTLFIRDKVNYTDEELAMVSNIYAIYLMRQGRLDDANVVLARAITELDKNLGKFSWGRANIRERQGVCALTEFELTGNIDLAESALGYFDDALQLSRRLGNTIFEDRIFHARMQILAKSGISANVAG</sequence>
<reference evidence="1 2" key="1">
    <citation type="submission" date="2016-10" db="EMBL/GenBank/DDBJ databases">
        <authorList>
            <person name="de Groot N.N."/>
        </authorList>
    </citation>
    <scope>NUCLEOTIDE SEQUENCE [LARGE SCALE GENOMIC DNA]</scope>
    <source>
        <strain evidence="1 2">CGMCC 1.9157</strain>
    </source>
</reference>
<organism evidence="1 2">
    <name type="scientific">Cohaesibacter marisflavi</name>
    <dbReference type="NCBI Taxonomy" id="655353"/>
    <lineage>
        <taxon>Bacteria</taxon>
        <taxon>Pseudomonadati</taxon>
        <taxon>Pseudomonadota</taxon>
        <taxon>Alphaproteobacteria</taxon>
        <taxon>Hyphomicrobiales</taxon>
        <taxon>Cohaesibacteraceae</taxon>
    </lineage>
</organism>
<dbReference type="AlphaFoldDB" id="A0A1I5ACX4"/>
<evidence type="ECO:0000313" key="1">
    <source>
        <dbReference type="EMBL" id="SFN60306.1"/>
    </source>
</evidence>
<name>A0A1I5ACX4_9HYPH</name>
<dbReference type="Proteomes" id="UP000199236">
    <property type="component" value="Unassembled WGS sequence"/>
</dbReference>
<protein>
    <submittedName>
        <fullName evidence="1">Uncharacterized protein</fullName>
    </submittedName>
</protein>
<keyword evidence="2" id="KW-1185">Reference proteome</keyword>
<proteinExistence type="predicted"/>